<evidence type="ECO:0000313" key="5">
    <source>
        <dbReference type="Proteomes" id="UP001457282"/>
    </source>
</evidence>
<reference evidence="4 5" key="1">
    <citation type="journal article" date="2023" name="G3 (Bethesda)">
        <title>A chromosome-length genome assembly and annotation of blackberry (Rubus argutus, cv. 'Hillquist').</title>
        <authorList>
            <person name="Bruna T."/>
            <person name="Aryal R."/>
            <person name="Dudchenko O."/>
            <person name="Sargent D.J."/>
            <person name="Mead D."/>
            <person name="Buti M."/>
            <person name="Cavallini A."/>
            <person name="Hytonen T."/>
            <person name="Andres J."/>
            <person name="Pham M."/>
            <person name="Weisz D."/>
            <person name="Mascagni F."/>
            <person name="Usai G."/>
            <person name="Natali L."/>
            <person name="Bassil N."/>
            <person name="Fernandez G.E."/>
            <person name="Lomsadze A."/>
            <person name="Armour M."/>
            <person name="Olukolu B."/>
            <person name="Poorten T."/>
            <person name="Britton C."/>
            <person name="Davik J."/>
            <person name="Ashrafi H."/>
            <person name="Aiden E.L."/>
            <person name="Borodovsky M."/>
            <person name="Worthington M."/>
        </authorList>
    </citation>
    <scope>NUCLEOTIDE SEQUENCE [LARGE SCALE GENOMIC DNA]</scope>
    <source>
        <strain evidence="4">PI 553951</strain>
    </source>
</reference>
<dbReference type="GO" id="GO:0008270">
    <property type="term" value="F:zinc ion binding"/>
    <property type="evidence" value="ECO:0007669"/>
    <property type="project" value="UniProtKB-KW"/>
</dbReference>
<protein>
    <recommendedName>
        <fullName evidence="3">CCHC-type domain-containing protein</fullName>
    </recommendedName>
</protein>
<dbReference type="PROSITE" id="PS50158">
    <property type="entry name" value="ZF_CCHC"/>
    <property type="match status" value="1"/>
</dbReference>
<name>A0AAW1YS53_RUBAR</name>
<organism evidence="4 5">
    <name type="scientific">Rubus argutus</name>
    <name type="common">Southern blackberry</name>
    <dbReference type="NCBI Taxonomy" id="59490"/>
    <lineage>
        <taxon>Eukaryota</taxon>
        <taxon>Viridiplantae</taxon>
        <taxon>Streptophyta</taxon>
        <taxon>Embryophyta</taxon>
        <taxon>Tracheophyta</taxon>
        <taxon>Spermatophyta</taxon>
        <taxon>Magnoliopsida</taxon>
        <taxon>eudicotyledons</taxon>
        <taxon>Gunneridae</taxon>
        <taxon>Pentapetalae</taxon>
        <taxon>rosids</taxon>
        <taxon>fabids</taxon>
        <taxon>Rosales</taxon>
        <taxon>Rosaceae</taxon>
        <taxon>Rosoideae</taxon>
        <taxon>Rosoideae incertae sedis</taxon>
        <taxon>Rubus</taxon>
    </lineage>
</organism>
<keyword evidence="1" id="KW-0479">Metal-binding</keyword>
<evidence type="ECO:0000313" key="4">
    <source>
        <dbReference type="EMBL" id="KAK9951474.1"/>
    </source>
</evidence>
<dbReference type="SUPFAM" id="SSF57756">
    <property type="entry name" value="Retrovirus zinc finger-like domains"/>
    <property type="match status" value="1"/>
</dbReference>
<evidence type="ECO:0000256" key="1">
    <source>
        <dbReference type="PROSITE-ProRule" id="PRU00047"/>
    </source>
</evidence>
<proteinExistence type="predicted"/>
<evidence type="ECO:0000259" key="3">
    <source>
        <dbReference type="PROSITE" id="PS50158"/>
    </source>
</evidence>
<dbReference type="InterPro" id="IPR001878">
    <property type="entry name" value="Znf_CCHC"/>
</dbReference>
<feature type="domain" description="CCHC-type" evidence="3">
    <location>
        <begin position="153"/>
        <end position="168"/>
    </location>
</feature>
<sequence length="283" mass="32301">MKERLREKYVPLSYQERLLDQWQSLRQGTMTAEEFIDKFEELMLRCNVNEDPSVTLARFRTGLRPELQKELIPHDVYSLERAYQLVQELERYLKTTTTTVNRRFDLRNQDFRPSISGKKPSPSPNVPSAAHSQVKADKGKGLQSGIPGSGSMRCYKCQGYGHYAGQCPTKEQSRSLFAASTEVEADAQGELEEEVYEPEFPATDEDIDGETVDINQPRMTVVRIGREQTSFTPMLSMVTRIVKSSLTMEAASTLCLLKPFLNWACPLLIILNRIESRESKIYC</sequence>
<evidence type="ECO:0000256" key="2">
    <source>
        <dbReference type="SAM" id="MobiDB-lite"/>
    </source>
</evidence>
<dbReference type="Pfam" id="PF03732">
    <property type="entry name" value="Retrotrans_gag"/>
    <property type="match status" value="1"/>
</dbReference>
<keyword evidence="1" id="KW-0862">Zinc</keyword>
<accession>A0AAW1YS53</accession>
<dbReference type="GO" id="GO:0003676">
    <property type="term" value="F:nucleic acid binding"/>
    <property type="evidence" value="ECO:0007669"/>
    <property type="project" value="InterPro"/>
</dbReference>
<dbReference type="PANTHER" id="PTHR35046:SF9">
    <property type="entry name" value="RNA-DIRECTED DNA POLYMERASE"/>
    <property type="match status" value="1"/>
</dbReference>
<dbReference type="InterPro" id="IPR036875">
    <property type="entry name" value="Znf_CCHC_sf"/>
</dbReference>
<dbReference type="Proteomes" id="UP001457282">
    <property type="component" value="Unassembled WGS sequence"/>
</dbReference>
<feature type="region of interest" description="Disordered" evidence="2">
    <location>
        <begin position="105"/>
        <end position="145"/>
    </location>
</feature>
<comment type="caution">
    <text evidence="4">The sequence shown here is derived from an EMBL/GenBank/DDBJ whole genome shotgun (WGS) entry which is preliminary data.</text>
</comment>
<dbReference type="Gene3D" id="4.10.60.10">
    <property type="entry name" value="Zinc finger, CCHC-type"/>
    <property type="match status" value="1"/>
</dbReference>
<dbReference type="AlphaFoldDB" id="A0AAW1YS53"/>
<keyword evidence="1" id="KW-0863">Zinc-finger</keyword>
<dbReference type="EMBL" id="JBEDUW010000001">
    <property type="protein sequence ID" value="KAK9951474.1"/>
    <property type="molecule type" value="Genomic_DNA"/>
</dbReference>
<dbReference type="InterPro" id="IPR005162">
    <property type="entry name" value="Retrotrans_gag_dom"/>
</dbReference>
<gene>
    <name evidence="4" type="ORF">M0R45_006914</name>
</gene>
<keyword evidence="5" id="KW-1185">Reference proteome</keyword>
<dbReference type="PANTHER" id="PTHR35046">
    <property type="entry name" value="ZINC KNUCKLE (CCHC-TYPE) FAMILY PROTEIN"/>
    <property type="match status" value="1"/>
</dbReference>